<dbReference type="Proteomes" id="UP001501005">
    <property type="component" value="Unassembled WGS sequence"/>
</dbReference>
<gene>
    <name evidence="3" type="ORF">GCM10009549_45640</name>
</gene>
<accession>A0ABN1PA28</accession>
<name>A0ABN1PA28_9ACTN</name>
<evidence type="ECO:0000313" key="3">
    <source>
        <dbReference type="EMBL" id="GAA0924881.1"/>
    </source>
</evidence>
<feature type="transmembrane region" description="Helical" evidence="2">
    <location>
        <begin position="39"/>
        <end position="58"/>
    </location>
</feature>
<feature type="transmembrane region" description="Helical" evidence="2">
    <location>
        <begin position="101"/>
        <end position="118"/>
    </location>
</feature>
<keyword evidence="2" id="KW-0472">Membrane</keyword>
<keyword evidence="4" id="KW-1185">Reference proteome</keyword>
<dbReference type="EMBL" id="BAAAHG010000046">
    <property type="protein sequence ID" value="GAA0924881.1"/>
    <property type="molecule type" value="Genomic_DNA"/>
</dbReference>
<comment type="caution">
    <text evidence="3">The sequence shown here is derived from an EMBL/GenBank/DDBJ whole genome shotgun (WGS) entry which is preliminary data.</text>
</comment>
<protein>
    <submittedName>
        <fullName evidence="3">Uncharacterized protein</fullName>
    </submittedName>
</protein>
<keyword evidence="2" id="KW-0812">Transmembrane</keyword>
<evidence type="ECO:0000256" key="1">
    <source>
        <dbReference type="SAM" id="MobiDB-lite"/>
    </source>
</evidence>
<sequence length="337" mass="36133">MKKSRATVRTVANWAPPLVLTGISLGWSVYAIGDLLDDQAAAGLAYSAAGLYDAIWLYALYQEHEHRRQGSDGRTPQVLGWAFLVVSVGILFWHGWEASNLLAAIVGALIPVLSKLTLKMAADADAVRISPDAQRTIDAIRAGTRDRVAVARVTTWAKATGYTVDAALRRSEYAARGEAQRTHHEAHAAYVEVVTDNPVPALEGGEGGEGGTVPDDFGLITDEDLKAFLNGPQRVTVPDDETAGGTPHDAHEADGPARVPGTVDEKALALLAAEVYAALCTELPNEERPPSLRAFRARMRDEMRARGLRGSTALVDRLYRHEKALAGHGSTTGQEEG</sequence>
<organism evidence="3 4">
    <name type="scientific">Streptomyces thermoalcalitolerans</name>
    <dbReference type="NCBI Taxonomy" id="65605"/>
    <lineage>
        <taxon>Bacteria</taxon>
        <taxon>Bacillati</taxon>
        <taxon>Actinomycetota</taxon>
        <taxon>Actinomycetes</taxon>
        <taxon>Kitasatosporales</taxon>
        <taxon>Streptomycetaceae</taxon>
        <taxon>Streptomyces</taxon>
    </lineage>
</organism>
<dbReference type="RefSeq" id="WP_344052775.1">
    <property type="nucleotide sequence ID" value="NZ_BAAAHG010000046.1"/>
</dbReference>
<feature type="transmembrane region" description="Helical" evidence="2">
    <location>
        <begin position="78"/>
        <end position="95"/>
    </location>
</feature>
<feature type="region of interest" description="Disordered" evidence="1">
    <location>
        <begin position="231"/>
        <end position="258"/>
    </location>
</feature>
<evidence type="ECO:0000256" key="2">
    <source>
        <dbReference type="SAM" id="Phobius"/>
    </source>
</evidence>
<proteinExistence type="predicted"/>
<feature type="transmembrane region" description="Helical" evidence="2">
    <location>
        <begin position="12"/>
        <end position="33"/>
    </location>
</feature>
<keyword evidence="2" id="KW-1133">Transmembrane helix</keyword>
<reference evidence="3 4" key="1">
    <citation type="journal article" date="2019" name="Int. J. Syst. Evol. Microbiol.">
        <title>The Global Catalogue of Microorganisms (GCM) 10K type strain sequencing project: providing services to taxonomists for standard genome sequencing and annotation.</title>
        <authorList>
            <consortium name="The Broad Institute Genomics Platform"/>
            <consortium name="The Broad Institute Genome Sequencing Center for Infectious Disease"/>
            <person name="Wu L."/>
            <person name="Ma J."/>
        </authorList>
    </citation>
    <scope>NUCLEOTIDE SEQUENCE [LARGE SCALE GENOMIC DNA]</scope>
    <source>
        <strain evidence="3 4">JCM 10673</strain>
    </source>
</reference>
<evidence type="ECO:0000313" key="4">
    <source>
        <dbReference type="Proteomes" id="UP001501005"/>
    </source>
</evidence>